<sequence length="76" mass="8444">MAPIGALWGFLRQVQTKVVNLIIVALNDLELEQPEWNWSDRPAGFTSTFAYGNVPAFDGADGFKLIEGSTIARYRV</sequence>
<evidence type="ECO:0000313" key="2">
    <source>
        <dbReference type="Proteomes" id="UP000683000"/>
    </source>
</evidence>
<dbReference type="Gene3D" id="3.40.30.10">
    <property type="entry name" value="Glutaredoxin"/>
    <property type="match status" value="1"/>
</dbReference>
<dbReference type="AlphaFoldDB" id="A0A8I2YYN1"/>
<dbReference type="SUPFAM" id="SSF52833">
    <property type="entry name" value="Thioredoxin-like"/>
    <property type="match status" value="1"/>
</dbReference>
<proteinExistence type="predicted"/>
<gene>
    <name evidence="1" type="ORF">JVT61DRAFT_11842</name>
</gene>
<keyword evidence="2" id="KW-1185">Reference proteome</keyword>
<protein>
    <submittedName>
        <fullName evidence="1">Uncharacterized protein</fullName>
    </submittedName>
</protein>
<comment type="caution">
    <text evidence="1">The sequence shown here is derived from an EMBL/GenBank/DDBJ whole genome shotgun (WGS) entry which is preliminary data.</text>
</comment>
<reference evidence="1" key="1">
    <citation type="submission" date="2021-03" db="EMBL/GenBank/DDBJ databases">
        <title>Evolutionary innovations through gain and loss of genes in the ectomycorrhizal Boletales.</title>
        <authorList>
            <person name="Wu G."/>
            <person name="Miyauchi S."/>
            <person name="Morin E."/>
            <person name="Yang Z.-L."/>
            <person name="Xu J."/>
            <person name="Martin F.M."/>
        </authorList>
    </citation>
    <scope>NUCLEOTIDE SEQUENCE</scope>
    <source>
        <strain evidence="1">BR01</strain>
    </source>
</reference>
<name>A0A8I2YYN1_9AGAM</name>
<evidence type="ECO:0000313" key="1">
    <source>
        <dbReference type="EMBL" id="KAG6379378.1"/>
    </source>
</evidence>
<dbReference type="Proteomes" id="UP000683000">
    <property type="component" value="Unassembled WGS sequence"/>
</dbReference>
<dbReference type="EMBL" id="JAGFBS010000005">
    <property type="protein sequence ID" value="KAG6379378.1"/>
    <property type="molecule type" value="Genomic_DNA"/>
</dbReference>
<organism evidence="1 2">
    <name type="scientific">Boletus reticuloceps</name>
    <dbReference type="NCBI Taxonomy" id="495285"/>
    <lineage>
        <taxon>Eukaryota</taxon>
        <taxon>Fungi</taxon>
        <taxon>Dikarya</taxon>
        <taxon>Basidiomycota</taxon>
        <taxon>Agaricomycotina</taxon>
        <taxon>Agaricomycetes</taxon>
        <taxon>Agaricomycetidae</taxon>
        <taxon>Boletales</taxon>
        <taxon>Boletineae</taxon>
        <taxon>Boletaceae</taxon>
        <taxon>Boletoideae</taxon>
        <taxon>Boletus</taxon>
    </lineage>
</organism>
<dbReference type="InterPro" id="IPR036249">
    <property type="entry name" value="Thioredoxin-like_sf"/>
</dbReference>
<dbReference type="OrthoDB" id="2663267at2759"/>
<accession>A0A8I2YYN1</accession>